<feature type="domain" description="HNH nuclease" evidence="1">
    <location>
        <begin position="284"/>
        <end position="336"/>
    </location>
</feature>
<dbReference type="AlphaFoldDB" id="A0A428Z9K4"/>
<sequence>MSDTKLARVKQAFQQKARADAEYIRALADYATDHQPTRKGASIADGAPEEIAVELNMSPNKATVDILLAQHMVTRLPNTVDALEHGTIDLPRAKAMRDYTEPLDEDQAAEVEKRVLDNGPRDNLTKFKRGLGKEVIRADPEGAEERRQLAKAERDVAKWHKPFGPSALTIYLEPHEAELAYNQIDSLARRIKTPDRSLAQCRADVFMDLVIGKNTLQPLVNLNVVVPMTTLMGLNREPGEISGIGPITAEYARELAQDATWRRILTDPAGEILEVSNRRFPSPALRRHTQLRDRECRQPGCTIPAQRCELDHSIPHYKGGLTKQNNLILLCKKHNLMRQRSTWNYEQVEPGVLVFHTPSKQTVVTKPEPYDPPPF</sequence>
<dbReference type="Gene3D" id="1.10.30.50">
    <property type="match status" value="1"/>
</dbReference>
<dbReference type="SMART" id="SM00507">
    <property type="entry name" value="HNHc"/>
    <property type="match status" value="1"/>
</dbReference>
<dbReference type="GO" id="GO:0004519">
    <property type="term" value="F:endonuclease activity"/>
    <property type="evidence" value="ECO:0007669"/>
    <property type="project" value="UniProtKB-KW"/>
</dbReference>
<keyword evidence="2" id="KW-0540">Nuclease</keyword>
<accession>A0A428Z9K4</accession>
<comment type="caution">
    <text evidence="2">The sequence shown here is derived from an EMBL/GenBank/DDBJ whole genome shotgun (WGS) entry which is preliminary data.</text>
</comment>
<dbReference type="Proteomes" id="UP000287547">
    <property type="component" value="Unassembled WGS sequence"/>
</dbReference>
<evidence type="ECO:0000259" key="1">
    <source>
        <dbReference type="SMART" id="SM00507"/>
    </source>
</evidence>
<dbReference type="OrthoDB" id="3576300at2"/>
<organism evidence="2 3">
    <name type="scientific">Kibdelosporangium aridum</name>
    <dbReference type="NCBI Taxonomy" id="2030"/>
    <lineage>
        <taxon>Bacteria</taxon>
        <taxon>Bacillati</taxon>
        <taxon>Actinomycetota</taxon>
        <taxon>Actinomycetes</taxon>
        <taxon>Pseudonocardiales</taxon>
        <taxon>Pseudonocardiaceae</taxon>
        <taxon>Kibdelosporangium</taxon>
    </lineage>
</organism>
<name>A0A428Z9K4_KIBAR</name>
<dbReference type="EMBL" id="QHKI01000015">
    <property type="protein sequence ID" value="RSM84747.1"/>
    <property type="molecule type" value="Genomic_DNA"/>
</dbReference>
<proteinExistence type="predicted"/>
<reference evidence="2 3" key="1">
    <citation type="submission" date="2018-05" db="EMBL/GenBank/DDBJ databases">
        <title>Evolution of GPA BGCs.</title>
        <authorList>
            <person name="Waglechner N."/>
            <person name="Wright G.D."/>
        </authorList>
    </citation>
    <scope>NUCLEOTIDE SEQUENCE [LARGE SCALE GENOMIC DNA]</scope>
    <source>
        <strain evidence="2 3">A82846</strain>
    </source>
</reference>
<dbReference type="CDD" id="cd00085">
    <property type="entry name" value="HNHc"/>
    <property type="match status" value="1"/>
</dbReference>
<dbReference type="InterPro" id="IPR003615">
    <property type="entry name" value="HNH_nuc"/>
</dbReference>
<keyword evidence="2" id="KW-0255">Endonuclease</keyword>
<dbReference type="Pfam" id="PF02720">
    <property type="entry name" value="DUF222"/>
    <property type="match status" value="1"/>
</dbReference>
<dbReference type="RefSeq" id="WP_051794487.1">
    <property type="nucleotide sequence ID" value="NZ_QHKI01000015.1"/>
</dbReference>
<keyword evidence="2" id="KW-0378">Hydrolase</keyword>
<evidence type="ECO:0000313" key="3">
    <source>
        <dbReference type="Proteomes" id="UP000287547"/>
    </source>
</evidence>
<gene>
    <name evidence="2" type="ORF">DMH04_19915</name>
</gene>
<dbReference type="InterPro" id="IPR003870">
    <property type="entry name" value="DUF222"/>
</dbReference>
<evidence type="ECO:0000313" key="2">
    <source>
        <dbReference type="EMBL" id="RSM84747.1"/>
    </source>
</evidence>
<protein>
    <submittedName>
        <fullName evidence="2">HNH endonuclease</fullName>
    </submittedName>
</protein>